<dbReference type="SUPFAM" id="SSF56281">
    <property type="entry name" value="Metallo-hydrolase/oxidoreductase"/>
    <property type="match status" value="1"/>
</dbReference>
<evidence type="ECO:0000259" key="1">
    <source>
        <dbReference type="SMART" id="SM00849"/>
    </source>
</evidence>
<reference evidence="2" key="1">
    <citation type="submission" date="2019-04" db="EMBL/GenBank/DDBJ databases">
        <title>Evolution of Biomass-Degrading Anaerobic Consortia Revealed by Metagenomics.</title>
        <authorList>
            <person name="Peng X."/>
        </authorList>
    </citation>
    <scope>NUCLEOTIDE SEQUENCE</scope>
    <source>
        <strain evidence="2">SIG254</strain>
    </source>
</reference>
<accession>A0A927W6F0</accession>
<name>A0A927W6F0_9CLOT</name>
<proteinExistence type="predicted"/>
<dbReference type="Proteomes" id="UP000768462">
    <property type="component" value="Unassembled WGS sequence"/>
</dbReference>
<dbReference type="Gene3D" id="3.60.15.10">
    <property type="entry name" value="Ribonuclease Z/Hydroxyacylglutathione hydrolase-like"/>
    <property type="match status" value="1"/>
</dbReference>
<dbReference type="EMBL" id="SVCM01000174">
    <property type="protein sequence ID" value="MBE6061463.1"/>
    <property type="molecule type" value="Genomic_DNA"/>
</dbReference>
<dbReference type="PANTHER" id="PTHR23131">
    <property type="entry name" value="ENDORIBONUCLEASE LACTB2"/>
    <property type="match status" value="1"/>
</dbReference>
<dbReference type="AlphaFoldDB" id="A0A927W6F0"/>
<dbReference type="InterPro" id="IPR050662">
    <property type="entry name" value="Sec-metab_biosynth-thioest"/>
</dbReference>
<sequence length="388" mass="45218">MFLSLLSKNISYILVSMIKIIERNVIKSFYLVSSNEAKDKEILMIRELFEDIYQIEVELPDNPLRALNAYLIKGNERNLLVDTGFRKVKSLESLRQSLKELNVNMDNTDIFLTHLHDDHTGLVPFLLNSNNKAYIHPRESEEIYNLRKVTYMEEINIFNEAMGFPKGKAVSALKALRDQEGFEESFTEPTYTDIKDGEALKVGKYEFKCILTPGHTPAHCCLYEENHRILIGGDLILAKITPNIAYNLEQWMENPLQEYFDSLDRVASFPIDVTLSSHRAIIRNTKKRIRELKDHYDLRLEEIMDILANGEKLSPYEIAGRMHWSITIKNWEDFPVTQRFFALGECMSHLVYLEKLEMINKLYKDGKIYYVISNKGLVWAIVKYIKES</sequence>
<dbReference type="SMART" id="SM00849">
    <property type="entry name" value="Lactamase_B"/>
    <property type="match status" value="1"/>
</dbReference>
<dbReference type="Pfam" id="PF00753">
    <property type="entry name" value="Lactamase_B"/>
    <property type="match status" value="1"/>
</dbReference>
<organism evidence="2 3">
    <name type="scientific">Clostridium sulfidigenes</name>
    <dbReference type="NCBI Taxonomy" id="318464"/>
    <lineage>
        <taxon>Bacteria</taxon>
        <taxon>Bacillati</taxon>
        <taxon>Bacillota</taxon>
        <taxon>Clostridia</taxon>
        <taxon>Eubacteriales</taxon>
        <taxon>Clostridiaceae</taxon>
        <taxon>Clostridium</taxon>
    </lineage>
</organism>
<evidence type="ECO:0000313" key="3">
    <source>
        <dbReference type="Proteomes" id="UP000768462"/>
    </source>
</evidence>
<dbReference type="InterPro" id="IPR036388">
    <property type="entry name" value="WH-like_DNA-bd_sf"/>
</dbReference>
<dbReference type="PANTHER" id="PTHR23131:SF4">
    <property type="entry name" value="METALLO-BETA-LACTAMASE SUPERFAMILY POTEIN"/>
    <property type="match status" value="1"/>
</dbReference>
<dbReference type="InterPro" id="IPR001279">
    <property type="entry name" value="Metallo-B-lactamas"/>
</dbReference>
<gene>
    <name evidence="2" type="ORF">E7215_15055</name>
</gene>
<comment type="caution">
    <text evidence="2">The sequence shown here is derived from an EMBL/GenBank/DDBJ whole genome shotgun (WGS) entry which is preliminary data.</text>
</comment>
<protein>
    <submittedName>
        <fullName evidence="2">MBL fold metallo-hydrolase</fullName>
    </submittedName>
</protein>
<evidence type="ECO:0000313" key="2">
    <source>
        <dbReference type="EMBL" id="MBE6061463.1"/>
    </source>
</evidence>
<dbReference type="Gene3D" id="1.10.10.10">
    <property type="entry name" value="Winged helix-like DNA-binding domain superfamily/Winged helix DNA-binding domain"/>
    <property type="match status" value="1"/>
</dbReference>
<feature type="domain" description="Metallo-beta-lactamase" evidence="1">
    <location>
        <begin position="66"/>
        <end position="278"/>
    </location>
</feature>
<dbReference type="InterPro" id="IPR036866">
    <property type="entry name" value="RibonucZ/Hydroxyglut_hydro"/>
</dbReference>